<keyword evidence="4" id="KW-1185">Reference proteome</keyword>
<evidence type="ECO:0000256" key="1">
    <source>
        <dbReference type="SAM" id="SignalP"/>
    </source>
</evidence>
<dbReference type="SUPFAM" id="SSF49785">
    <property type="entry name" value="Galactose-binding domain-like"/>
    <property type="match status" value="1"/>
</dbReference>
<dbReference type="InterPro" id="IPR011050">
    <property type="entry name" value="Pectin_lyase_fold/virulence"/>
</dbReference>
<protein>
    <submittedName>
        <fullName evidence="3">T9SS type A sorting domain-containing protein</fullName>
    </submittedName>
</protein>
<dbReference type="NCBIfam" id="TIGR04183">
    <property type="entry name" value="Por_Secre_tail"/>
    <property type="match status" value="1"/>
</dbReference>
<feature type="domain" description="Right handed beta helix" evidence="2">
    <location>
        <begin position="267"/>
        <end position="439"/>
    </location>
</feature>
<sequence>MSKLCVAAFFYWTLLALTLVASPLWAQTTYYVATNGQDTNDGKSLLTPFQTLNKINSLALKAGDAILFRRGDTFTGTLTIRQGGSSTQPIRVDAYGTGQPPRISGALPLTGWTQAGTNRWQAPCPSCGSRVTALFRDDKQLPLGRFPNPTEADAGFLTIQSHVGTSQLNSRQALSTNWVGGEVVVRPTHWIIDRASITGQGGNTLFLSNKSTYELTDGWGYFIQNHPATLDQNGEWYYDPVKQMVLLYESRYNPATQSIRATAFDDGINIANASNISIQNIQVAQTRSHHLYTSNVSSLSVSNATFTGSGEDGITLTGTGQNIQISQVQLADVNNNGVNVGAYKQVLFRNNSIRNVGLHHGMGKSGDGQFCAIQSSAQDLLIENNVIDSVGYNGLLVGNNTTVRRNSISNFCAIKSDGGGIYMWNGNRLPMANVTIQSNIIRGGIGTTSGTSDTVFSGAHGIFMDDCVSNVNILDNTVSACNGTGIALHGVNNVSILRNTSFNNQLGQLTLYTYSGICPPHDNVIQHNKFVARGSTQSVVGFYSNHDDLANYGAIDHNYYGRPFDDVLTIGTVYNGNIVANLALAQWQDRFQHDLFSHTSPVDFTGYQVQNVNTASRIADSFGQQIGGWESWSLRNNSRVNWDNDGQLDGGSMKVAFSAPSPARDSYLLLYKPIQAVVKGKSYLLRFDAVTQGVSQPISVYIRRHNAPYNDLTARSAKLVTTGRQHYEIPFTVTDSESDALLAFQIQENGQPIWFDNVYIQEAVVQAVDPGGYMQLLSNPSQRDSTFTLPANARDLQSRGYSQQVTLAPFQSIVLLRDTLPFVDVSLSMQLARSTVQLNDNAAVSVTLRSGAGANSQVPNRVQWACRLPSGLTLADTQGLVWRDSTVMGTVQKLTRDTTFTFRVRAVRTGSYQLSAQVTETAYADPNSSSDSGTDDNENDMARISLKVVAQGSLDTTGIITATEPGLPAVQNAVYPNPSAGSFTFVADGDLQQIRVFDLNGREYLQLGAVRRDQPIHFGDKLPTGQYVLRLQYTGGDARSIKLIKTSL</sequence>
<proteinExistence type="predicted"/>
<dbReference type="PANTHER" id="PTHR36453">
    <property type="entry name" value="SECRETED PROTEIN-RELATED"/>
    <property type="match status" value="1"/>
</dbReference>
<dbReference type="AlphaFoldDB" id="A0A7L5DQL9"/>
<name>A0A7L5DQL9_9BACT</name>
<evidence type="ECO:0000313" key="4">
    <source>
        <dbReference type="Proteomes" id="UP000501128"/>
    </source>
</evidence>
<dbReference type="SMART" id="SM00710">
    <property type="entry name" value="PbH1"/>
    <property type="match status" value="8"/>
</dbReference>
<feature type="chain" id="PRO_5029610631" evidence="1">
    <location>
        <begin position="27"/>
        <end position="1048"/>
    </location>
</feature>
<feature type="signal peptide" evidence="1">
    <location>
        <begin position="1"/>
        <end position="26"/>
    </location>
</feature>
<dbReference type="RefSeq" id="WP_169552404.1">
    <property type="nucleotide sequence ID" value="NZ_CP051677.1"/>
</dbReference>
<gene>
    <name evidence="3" type="ORF">HH216_19960</name>
</gene>
<dbReference type="EMBL" id="CP051677">
    <property type="protein sequence ID" value="QJD80445.1"/>
    <property type="molecule type" value="Genomic_DNA"/>
</dbReference>
<dbReference type="Proteomes" id="UP000501128">
    <property type="component" value="Chromosome"/>
</dbReference>
<evidence type="ECO:0000259" key="2">
    <source>
        <dbReference type="Pfam" id="PF13229"/>
    </source>
</evidence>
<dbReference type="Pfam" id="PF13229">
    <property type="entry name" value="Beta_helix"/>
    <property type="match status" value="1"/>
</dbReference>
<dbReference type="Gene3D" id="2.160.20.10">
    <property type="entry name" value="Single-stranded right-handed beta-helix, Pectin lyase-like"/>
    <property type="match status" value="2"/>
</dbReference>
<accession>A0A7L5DQL9</accession>
<dbReference type="InterPro" id="IPR008979">
    <property type="entry name" value="Galactose-bd-like_sf"/>
</dbReference>
<dbReference type="PANTHER" id="PTHR36453:SF1">
    <property type="entry name" value="RIGHT HANDED BETA HELIX DOMAIN-CONTAINING PROTEIN"/>
    <property type="match status" value="1"/>
</dbReference>
<keyword evidence="1" id="KW-0732">Signal</keyword>
<dbReference type="InterPro" id="IPR012334">
    <property type="entry name" value="Pectin_lyas_fold"/>
</dbReference>
<dbReference type="InterPro" id="IPR039448">
    <property type="entry name" value="Beta_helix"/>
</dbReference>
<dbReference type="InterPro" id="IPR026444">
    <property type="entry name" value="Secre_tail"/>
</dbReference>
<dbReference type="KEGG" id="srho:HH216_19960"/>
<reference evidence="3 4" key="1">
    <citation type="submission" date="2020-04" db="EMBL/GenBank/DDBJ databases">
        <title>Genome sequencing of novel species.</title>
        <authorList>
            <person name="Heo J."/>
            <person name="Kim S.-J."/>
            <person name="Kim J.-S."/>
            <person name="Hong S.-B."/>
            <person name="Kwon S.-W."/>
        </authorList>
    </citation>
    <scope>NUCLEOTIDE SEQUENCE [LARGE SCALE GENOMIC DNA]</scope>
    <source>
        <strain evidence="3 4">CJU-R4</strain>
    </source>
</reference>
<evidence type="ECO:0000313" key="3">
    <source>
        <dbReference type="EMBL" id="QJD80445.1"/>
    </source>
</evidence>
<dbReference type="InterPro" id="IPR006626">
    <property type="entry name" value="PbH1"/>
</dbReference>
<organism evidence="3 4">
    <name type="scientific">Spirosoma rhododendri</name>
    <dbReference type="NCBI Taxonomy" id="2728024"/>
    <lineage>
        <taxon>Bacteria</taxon>
        <taxon>Pseudomonadati</taxon>
        <taxon>Bacteroidota</taxon>
        <taxon>Cytophagia</taxon>
        <taxon>Cytophagales</taxon>
        <taxon>Cytophagaceae</taxon>
        <taxon>Spirosoma</taxon>
    </lineage>
</organism>
<dbReference type="Gene3D" id="2.60.120.260">
    <property type="entry name" value="Galactose-binding domain-like"/>
    <property type="match status" value="1"/>
</dbReference>
<dbReference type="SUPFAM" id="SSF51126">
    <property type="entry name" value="Pectin lyase-like"/>
    <property type="match status" value="1"/>
</dbReference>